<protein>
    <submittedName>
        <fullName evidence="1">Uncharacterized protein</fullName>
    </submittedName>
</protein>
<gene>
    <name evidence="1" type="ORF">IPOD504_LOCUS2551</name>
</gene>
<sequence>MIRREKRVDGRHRFFVQLLVAGNPGARDEMTPEEERFPGKRIGLCGRRCNLRGVVAAPPSPRGGDEAARYICIAVRNNIVANLALTGETAIVEILRSRYGPLVPLSIIQKPRGQQASDGIADRCLSH</sequence>
<dbReference type="Proteomes" id="UP000837857">
    <property type="component" value="Chromosome 12"/>
</dbReference>
<dbReference type="EMBL" id="OW152824">
    <property type="protein sequence ID" value="CAH2040417.1"/>
    <property type="molecule type" value="Genomic_DNA"/>
</dbReference>
<evidence type="ECO:0000313" key="1">
    <source>
        <dbReference type="EMBL" id="CAH2040417.1"/>
    </source>
</evidence>
<organism evidence="1 2">
    <name type="scientific">Iphiclides podalirius</name>
    <name type="common">scarce swallowtail</name>
    <dbReference type="NCBI Taxonomy" id="110791"/>
    <lineage>
        <taxon>Eukaryota</taxon>
        <taxon>Metazoa</taxon>
        <taxon>Ecdysozoa</taxon>
        <taxon>Arthropoda</taxon>
        <taxon>Hexapoda</taxon>
        <taxon>Insecta</taxon>
        <taxon>Pterygota</taxon>
        <taxon>Neoptera</taxon>
        <taxon>Endopterygota</taxon>
        <taxon>Lepidoptera</taxon>
        <taxon>Glossata</taxon>
        <taxon>Ditrysia</taxon>
        <taxon>Papilionoidea</taxon>
        <taxon>Papilionidae</taxon>
        <taxon>Papilioninae</taxon>
        <taxon>Iphiclides</taxon>
    </lineage>
</organism>
<feature type="non-terminal residue" evidence="1">
    <location>
        <position position="127"/>
    </location>
</feature>
<keyword evidence="2" id="KW-1185">Reference proteome</keyword>
<evidence type="ECO:0000313" key="2">
    <source>
        <dbReference type="Proteomes" id="UP000837857"/>
    </source>
</evidence>
<reference evidence="1" key="1">
    <citation type="submission" date="2022-03" db="EMBL/GenBank/DDBJ databases">
        <authorList>
            <person name="Martin H S."/>
        </authorList>
    </citation>
    <scope>NUCLEOTIDE SEQUENCE</scope>
</reference>
<proteinExistence type="predicted"/>
<name>A0ABN8HWV5_9NEOP</name>
<accession>A0ABN8HWV5</accession>